<organism evidence="2 3">
    <name type="scientific">Actinokineospora diospyrosa</name>
    <dbReference type="NCBI Taxonomy" id="103728"/>
    <lineage>
        <taxon>Bacteria</taxon>
        <taxon>Bacillati</taxon>
        <taxon>Actinomycetota</taxon>
        <taxon>Actinomycetes</taxon>
        <taxon>Pseudonocardiales</taxon>
        <taxon>Pseudonocardiaceae</taxon>
        <taxon>Actinokineospora</taxon>
    </lineage>
</organism>
<comment type="caution">
    <text evidence="2">The sequence shown here is derived from an EMBL/GenBank/DDBJ whole genome shotgun (WGS) entry which is preliminary data.</text>
</comment>
<dbReference type="EMBL" id="JAMTCO010000001">
    <property type="protein sequence ID" value="MCP2268000.1"/>
    <property type="molecule type" value="Genomic_DNA"/>
</dbReference>
<evidence type="ECO:0000313" key="2">
    <source>
        <dbReference type="EMBL" id="MCP2268000.1"/>
    </source>
</evidence>
<evidence type="ECO:0000259" key="1">
    <source>
        <dbReference type="PROSITE" id="PS50801"/>
    </source>
</evidence>
<dbReference type="Gene3D" id="3.30.750.24">
    <property type="entry name" value="STAS domain"/>
    <property type="match status" value="1"/>
</dbReference>
<protein>
    <submittedName>
        <fullName evidence="2">Anti-anti-sigma factor</fullName>
    </submittedName>
</protein>
<gene>
    <name evidence="2" type="ORF">LV75_000482</name>
</gene>
<name>A0ABT1I5U1_9PSEU</name>
<dbReference type="InterPro" id="IPR002645">
    <property type="entry name" value="STAS_dom"/>
</dbReference>
<proteinExistence type="predicted"/>
<reference evidence="2 3" key="1">
    <citation type="submission" date="2022-06" db="EMBL/GenBank/DDBJ databases">
        <title>Genomic Encyclopedia of Archaeal and Bacterial Type Strains, Phase II (KMG-II): from individual species to whole genera.</title>
        <authorList>
            <person name="Goeker M."/>
        </authorList>
    </citation>
    <scope>NUCLEOTIDE SEQUENCE [LARGE SCALE GENOMIC DNA]</scope>
    <source>
        <strain evidence="2 3">DSM 44255</strain>
    </source>
</reference>
<keyword evidence="3" id="KW-1185">Reference proteome</keyword>
<dbReference type="Pfam" id="PF01740">
    <property type="entry name" value="STAS"/>
    <property type="match status" value="1"/>
</dbReference>
<sequence length="126" mass="13184">MDGVEIDVSVTERAAVVRVVGDVAAVDVAGVRERLLAACALAPEPRVVVLDLTRVALLSAHGARVVTRFVGACARGQVRVCLVVAVDGIAHRVLRIAGVSERVPTFPSVAKAEEVIERSLAALSRP</sequence>
<dbReference type="PROSITE" id="PS50801">
    <property type="entry name" value="STAS"/>
    <property type="match status" value="1"/>
</dbReference>
<dbReference type="InterPro" id="IPR036513">
    <property type="entry name" value="STAS_dom_sf"/>
</dbReference>
<dbReference type="Proteomes" id="UP001205185">
    <property type="component" value="Unassembled WGS sequence"/>
</dbReference>
<feature type="domain" description="STAS" evidence="1">
    <location>
        <begin position="4"/>
        <end position="116"/>
    </location>
</feature>
<accession>A0ABT1I5U1</accession>
<dbReference type="SUPFAM" id="SSF52091">
    <property type="entry name" value="SpoIIaa-like"/>
    <property type="match status" value="1"/>
</dbReference>
<evidence type="ECO:0000313" key="3">
    <source>
        <dbReference type="Proteomes" id="UP001205185"/>
    </source>
</evidence>